<reference evidence="2" key="1">
    <citation type="journal article" date="2008" name="Nat. Genet.">
        <title>The Pristionchus pacificus genome provides a unique perspective on nematode lifestyle and parasitism.</title>
        <authorList>
            <person name="Dieterich C."/>
            <person name="Clifton S.W."/>
            <person name="Schuster L.N."/>
            <person name="Chinwalla A."/>
            <person name="Delehaunty K."/>
            <person name="Dinkelacker I."/>
            <person name="Fulton L."/>
            <person name="Fulton R."/>
            <person name="Godfrey J."/>
            <person name="Minx P."/>
            <person name="Mitreva M."/>
            <person name="Roeseler W."/>
            <person name="Tian H."/>
            <person name="Witte H."/>
            <person name="Yang S.P."/>
            <person name="Wilson R.K."/>
            <person name="Sommer R.J."/>
        </authorList>
    </citation>
    <scope>NUCLEOTIDE SEQUENCE [LARGE SCALE GENOMIC DNA]</scope>
    <source>
        <strain evidence="2">PS312</strain>
    </source>
</reference>
<dbReference type="InterPro" id="IPR052338">
    <property type="entry name" value="Transposase_5"/>
</dbReference>
<sequence>MTPRLRYKFRDERPLEKNWRDWVAVWRDDGNSYEQIIQLLAQKGYHTTKSTVKRILEKEFIPREYHPVSIKDMEIFSNIRDSVIRSYLDDSEATISTSQKSILNDFGEEISLNVVRRIREECGFKCYNTRYGHSVRLVNRPLRLAFCLEQIALDNQFVNHIFTDERCVQLSANNRFVFCLRGDVERRVKSIHKNPVKVMIWGGINWRGPTPLVMFHSGTKINNGVYQGVLESAYKDWARENFGETASIDAAKQHISFAEHFKRTIMPLLILQQELRTISRGRDFRIQTQMRKVVKSEGVPVHD</sequence>
<dbReference type="Proteomes" id="UP000005239">
    <property type="component" value="Unassembled WGS sequence"/>
</dbReference>
<proteinExistence type="predicted"/>
<reference evidence="1" key="2">
    <citation type="submission" date="2022-06" db="UniProtKB">
        <authorList>
            <consortium name="EnsemblMetazoa"/>
        </authorList>
    </citation>
    <scope>IDENTIFICATION</scope>
    <source>
        <strain evidence="1">PS312</strain>
    </source>
</reference>
<accession>A0A8R1U757</accession>
<dbReference type="AlphaFoldDB" id="A0A2A6BE29"/>
<dbReference type="PANTHER" id="PTHR23022">
    <property type="entry name" value="TRANSPOSABLE ELEMENT-RELATED"/>
    <property type="match status" value="1"/>
</dbReference>
<keyword evidence="2" id="KW-1185">Reference proteome</keyword>
<dbReference type="PANTHER" id="PTHR23022:SF134">
    <property type="entry name" value="TRANSPOSABLE ELEMENT TC1 TRANSPOSASE"/>
    <property type="match status" value="1"/>
</dbReference>
<name>A0A2A6BE29_PRIPA</name>
<accession>A0A2A6BE29</accession>
<dbReference type="EnsemblMetazoa" id="PPA04165.1">
    <property type="protein sequence ID" value="PPA04165.1"/>
    <property type="gene ID" value="WBGene00093719"/>
</dbReference>
<dbReference type="Gene3D" id="3.30.420.10">
    <property type="entry name" value="Ribonuclease H-like superfamily/Ribonuclease H"/>
    <property type="match status" value="1"/>
</dbReference>
<dbReference type="InterPro" id="IPR036397">
    <property type="entry name" value="RNaseH_sf"/>
</dbReference>
<dbReference type="GO" id="GO:0003676">
    <property type="term" value="F:nucleic acid binding"/>
    <property type="evidence" value="ECO:0007669"/>
    <property type="project" value="InterPro"/>
</dbReference>
<evidence type="ECO:0000313" key="1">
    <source>
        <dbReference type="EnsemblMetazoa" id="PPA04165.1"/>
    </source>
</evidence>
<gene>
    <name evidence="1" type="primary">WBGene00093719</name>
</gene>
<protein>
    <submittedName>
        <fullName evidence="1">Uncharacterized protein</fullName>
    </submittedName>
</protein>
<dbReference type="OrthoDB" id="5771148at2759"/>
<evidence type="ECO:0000313" key="2">
    <source>
        <dbReference type="Proteomes" id="UP000005239"/>
    </source>
</evidence>
<organism evidence="1 2">
    <name type="scientific">Pristionchus pacificus</name>
    <name type="common">Parasitic nematode worm</name>
    <dbReference type="NCBI Taxonomy" id="54126"/>
    <lineage>
        <taxon>Eukaryota</taxon>
        <taxon>Metazoa</taxon>
        <taxon>Ecdysozoa</taxon>
        <taxon>Nematoda</taxon>
        <taxon>Chromadorea</taxon>
        <taxon>Rhabditida</taxon>
        <taxon>Rhabditina</taxon>
        <taxon>Diplogasteromorpha</taxon>
        <taxon>Diplogasteroidea</taxon>
        <taxon>Neodiplogasteridae</taxon>
        <taxon>Pristionchus</taxon>
    </lineage>
</organism>